<evidence type="ECO:0000313" key="2">
    <source>
        <dbReference type="Proteomes" id="UP001162501"/>
    </source>
</evidence>
<gene>
    <name evidence="1" type="ORF">MRATA1EN22A_LOCUS859</name>
</gene>
<protein>
    <submittedName>
        <fullName evidence="1">Uncharacterized protein</fullName>
    </submittedName>
</protein>
<proteinExistence type="predicted"/>
<sequence length="102" mass="12168">MKLIKRSIQICFLPSLTISRALARVCTLCFTLTTFYLLFVYLSVVRKCVSIKTEHEIKERDVAFVIFYHKHFYCISVKYIVCMHVSVFVLMLLLPWQRQKKE</sequence>
<name>A0AC59Y2P9_RANTA</name>
<dbReference type="Proteomes" id="UP001162501">
    <property type="component" value="Chromosome 1"/>
</dbReference>
<evidence type="ECO:0000313" key="1">
    <source>
        <dbReference type="EMBL" id="CAM9316258.1"/>
    </source>
</evidence>
<reference evidence="1" key="2">
    <citation type="submission" date="2025-03" db="EMBL/GenBank/DDBJ databases">
        <authorList>
            <consortium name="ELIXIR-Norway"/>
            <consortium name="Elixir Norway"/>
        </authorList>
    </citation>
    <scope>NUCLEOTIDE SEQUENCE</scope>
</reference>
<accession>A0AC59Y2P9</accession>
<reference evidence="1" key="1">
    <citation type="submission" date="2023-05" db="EMBL/GenBank/DDBJ databases">
        <authorList>
            <consortium name="ELIXIR-Norway"/>
        </authorList>
    </citation>
    <scope>NUCLEOTIDE SEQUENCE</scope>
</reference>
<dbReference type="EMBL" id="OX596085">
    <property type="protein sequence ID" value="CAM9316258.1"/>
    <property type="molecule type" value="Genomic_DNA"/>
</dbReference>
<organism evidence="1 2">
    <name type="scientific">Rangifer tarandus platyrhynchus</name>
    <name type="common">Svalbard reindeer</name>
    <dbReference type="NCBI Taxonomy" id="3082113"/>
    <lineage>
        <taxon>Eukaryota</taxon>
        <taxon>Metazoa</taxon>
        <taxon>Chordata</taxon>
        <taxon>Craniata</taxon>
        <taxon>Vertebrata</taxon>
        <taxon>Euteleostomi</taxon>
        <taxon>Mammalia</taxon>
        <taxon>Eutheria</taxon>
        <taxon>Laurasiatheria</taxon>
        <taxon>Artiodactyla</taxon>
        <taxon>Ruminantia</taxon>
        <taxon>Pecora</taxon>
        <taxon>Cervidae</taxon>
        <taxon>Odocoileinae</taxon>
        <taxon>Rangifer</taxon>
    </lineage>
</organism>